<organism evidence="2 3">
    <name type="scientific">Streptomyces echinoruber</name>
    <dbReference type="NCBI Taxonomy" id="68898"/>
    <lineage>
        <taxon>Bacteria</taxon>
        <taxon>Bacillati</taxon>
        <taxon>Actinomycetota</taxon>
        <taxon>Actinomycetes</taxon>
        <taxon>Kitasatosporales</taxon>
        <taxon>Streptomycetaceae</taxon>
        <taxon>Streptomyces</taxon>
    </lineage>
</organism>
<dbReference type="Proteomes" id="UP000623010">
    <property type="component" value="Unassembled WGS sequence"/>
</dbReference>
<accession>A0A918QYR6</accession>
<gene>
    <name evidence="2" type="ORF">GCM10010389_12350</name>
</gene>
<reference evidence="2" key="1">
    <citation type="journal article" date="2014" name="Int. J. Syst. Evol. Microbiol.">
        <title>Complete genome sequence of Corynebacterium casei LMG S-19264T (=DSM 44701T), isolated from a smear-ripened cheese.</title>
        <authorList>
            <consortium name="US DOE Joint Genome Institute (JGI-PGF)"/>
            <person name="Walter F."/>
            <person name="Albersmeier A."/>
            <person name="Kalinowski J."/>
            <person name="Ruckert C."/>
        </authorList>
    </citation>
    <scope>NUCLEOTIDE SEQUENCE</scope>
    <source>
        <strain evidence="2">JCM 5016</strain>
    </source>
</reference>
<dbReference type="RefSeq" id="WP_190056280.1">
    <property type="nucleotide sequence ID" value="NZ_BMWH01000003.1"/>
</dbReference>
<evidence type="ECO:0000313" key="3">
    <source>
        <dbReference type="Proteomes" id="UP000623010"/>
    </source>
</evidence>
<dbReference type="AlphaFoldDB" id="A0A918QYR6"/>
<feature type="region of interest" description="Disordered" evidence="1">
    <location>
        <begin position="71"/>
        <end position="106"/>
    </location>
</feature>
<keyword evidence="3" id="KW-1185">Reference proteome</keyword>
<reference evidence="2" key="2">
    <citation type="submission" date="2020-09" db="EMBL/GenBank/DDBJ databases">
        <authorList>
            <person name="Sun Q."/>
            <person name="Ohkuma M."/>
        </authorList>
    </citation>
    <scope>NUCLEOTIDE SEQUENCE</scope>
    <source>
        <strain evidence="2">JCM 5016</strain>
    </source>
</reference>
<evidence type="ECO:0000313" key="2">
    <source>
        <dbReference type="EMBL" id="GGZ76309.1"/>
    </source>
</evidence>
<protein>
    <submittedName>
        <fullName evidence="2">Uncharacterized protein</fullName>
    </submittedName>
</protein>
<evidence type="ECO:0000256" key="1">
    <source>
        <dbReference type="SAM" id="MobiDB-lite"/>
    </source>
</evidence>
<comment type="caution">
    <text evidence="2">The sequence shown here is derived from an EMBL/GenBank/DDBJ whole genome shotgun (WGS) entry which is preliminary data.</text>
</comment>
<proteinExistence type="predicted"/>
<sequence length="106" mass="11265">MKSEDIPFEGGPLDGRVLPVLLGLTGRPPRTYRVPVPDPAGGPPTVLVYRLAPRGHGTRLGLPRGWKYVHDPEGRAGGGPVWPWSRRGAGKGTRRSPGGKPGDTDV</sequence>
<name>A0A918QYR6_9ACTN</name>
<dbReference type="EMBL" id="BMWH01000003">
    <property type="protein sequence ID" value="GGZ76309.1"/>
    <property type="molecule type" value="Genomic_DNA"/>
</dbReference>